<evidence type="ECO:0000256" key="1">
    <source>
        <dbReference type="SAM" id="MobiDB-lite"/>
    </source>
</evidence>
<feature type="non-terminal residue" evidence="2">
    <location>
        <position position="67"/>
    </location>
</feature>
<accession>A0A0C3CRV4</accession>
<feature type="region of interest" description="Disordered" evidence="1">
    <location>
        <begin position="1"/>
        <end position="24"/>
    </location>
</feature>
<dbReference type="AlphaFoldDB" id="A0A0C3CRV4"/>
<dbReference type="Proteomes" id="UP000053989">
    <property type="component" value="Unassembled WGS sequence"/>
</dbReference>
<sequence length="67" mass="7789">MDSNKPSAWTPQMSQRSSWSCQSNQTKVATIQTRMRRCAGVGRPWEWNRHVRPGGRIEKPDGCFRRV</sequence>
<organism evidence="2 3">
    <name type="scientific">Scleroderma citrinum Foug A</name>
    <dbReference type="NCBI Taxonomy" id="1036808"/>
    <lineage>
        <taxon>Eukaryota</taxon>
        <taxon>Fungi</taxon>
        <taxon>Dikarya</taxon>
        <taxon>Basidiomycota</taxon>
        <taxon>Agaricomycotina</taxon>
        <taxon>Agaricomycetes</taxon>
        <taxon>Agaricomycetidae</taxon>
        <taxon>Boletales</taxon>
        <taxon>Sclerodermatineae</taxon>
        <taxon>Sclerodermataceae</taxon>
        <taxon>Scleroderma</taxon>
    </lineage>
</organism>
<reference evidence="2 3" key="1">
    <citation type="submission" date="2014-04" db="EMBL/GenBank/DDBJ databases">
        <authorList>
            <consortium name="DOE Joint Genome Institute"/>
            <person name="Kuo A."/>
            <person name="Kohler A."/>
            <person name="Nagy L.G."/>
            <person name="Floudas D."/>
            <person name="Copeland A."/>
            <person name="Barry K.W."/>
            <person name="Cichocki N."/>
            <person name="Veneault-Fourrey C."/>
            <person name="LaButti K."/>
            <person name="Lindquist E.A."/>
            <person name="Lipzen A."/>
            <person name="Lundell T."/>
            <person name="Morin E."/>
            <person name="Murat C."/>
            <person name="Sun H."/>
            <person name="Tunlid A."/>
            <person name="Henrissat B."/>
            <person name="Grigoriev I.V."/>
            <person name="Hibbett D.S."/>
            <person name="Martin F."/>
            <person name="Nordberg H.P."/>
            <person name="Cantor M.N."/>
            <person name="Hua S.X."/>
        </authorList>
    </citation>
    <scope>NUCLEOTIDE SEQUENCE [LARGE SCALE GENOMIC DNA]</scope>
    <source>
        <strain evidence="2 3">Foug A</strain>
    </source>
</reference>
<name>A0A0C3CRV4_9AGAM</name>
<evidence type="ECO:0000313" key="2">
    <source>
        <dbReference type="EMBL" id="KIM51335.1"/>
    </source>
</evidence>
<protein>
    <submittedName>
        <fullName evidence="2">Uncharacterized protein</fullName>
    </submittedName>
</protein>
<evidence type="ECO:0000313" key="3">
    <source>
        <dbReference type="Proteomes" id="UP000053989"/>
    </source>
</evidence>
<proteinExistence type="predicted"/>
<keyword evidence="3" id="KW-1185">Reference proteome</keyword>
<dbReference type="InParanoid" id="A0A0C3CRV4"/>
<reference evidence="3" key="2">
    <citation type="submission" date="2015-01" db="EMBL/GenBank/DDBJ databases">
        <title>Evolutionary Origins and Diversification of the Mycorrhizal Mutualists.</title>
        <authorList>
            <consortium name="DOE Joint Genome Institute"/>
            <consortium name="Mycorrhizal Genomics Consortium"/>
            <person name="Kohler A."/>
            <person name="Kuo A."/>
            <person name="Nagy L.G."/>
            <person name="Floudas D."/>
            <person name="Copeland A."/>
            <person name="Barry K.W."/>
            <person name="Cichocki N."/>
            <person name="Veneault-Fourrey C."/>
            <person name="LaButti K."/>
            <person name="Lindquist E.A."/>
            <person name="Lipzen A."/>
            <person name="Lundell T."/>
            <person name="Morin E."/>
            <person name="Murat C."/>
            <person name="Riley R."/>
            <person name="Ohm R."/>
            <person name="Sun H."/>
            <person name="Tunlid A."/>
            <person name="Henrissat B."/>
            <person name="Grigoriev I.V."/>
            <person name="Hibbett D.S."/>
            <person name="Martin F."/>
        </authorList>
    </citation>
    <scope>NUCLEOTIDE SEQUENCE [LARGE SCALE GENOMIC DNA]</scope>
    <source>
        <strain evidence="3">Foug A</strain>
    </source>
</reference>
<dbReference type="HOGENOM" id="CLU_2819690_0_0_1"/>
<gene>
    <name evidence="2" type="ORF">SCLCIDRAFT_1224608</name>
</gene>
<dbReference type="EMBL" id="KN822264">
    <property type="protein sequence ID" value="KIM51335.1"/>
    <property type="molecule type" value="Genomic_DNA"/>
</dbReference>